<reference evidence="1 2" key="1">
    <citation type="submission" date="2023-02" db="EMBL/GenBank/DDBJ databases">
        <title>LHISI_Scaffold_Assembly.</title>
        <authorList>
            <person name="Stuart O.P."/>
            <person name="Cleave R."/>
            <person name="Magrath M.J.L."/>
            <person name="Mikheyev A.S."/>
        </authorList>
    </citation>
    <scope>NUCLEOTIDE SEQUENCE [LARGE SCALE GENOMIC DNA]</scope>
    <source>
        <strain evidence="1">Daus_M_001</strain>
        <tissue evidence="1">Leg muscle</tissue>
    </source>
</reference>
<protein>
    <submittedName>
        <fullName evidence="1">Uncharacterized protein</fullName>
    </submittedName>
</protein>
<dbReference type="Proteomes" id="UP001159363">
    <property type="component" value="Chromosome 2"/>
</dbReference>
<organism evidence="1 2">
    <name type="scientific">Dryococelus australis</name>
    <dbReference type="NCBI Taxonomy" id="614101"/>
    <lineage>
        <taxon>Eukaryota</taxon>
        <taxon>Metazoa</taxon>
        <taxon>Ecdysozoa</taxon>
        <taxon>Arthropoda</taxon>
        <taxon>Hexapoda</taxon>
        <taxon>Insecta</taxon>
        <taxon>Pterygota</taxon>
        <taxon>Neoptera</taxon>
        <taxon>Polyneoptera</taxon>
        <taxon>Phasmatodea</taxon>
        <taxon>Verophasmatodea</taxon>
        <taxon>Anareolatae</taxon>
        <taxon>Phasmatidae</taxon>
        <taxon>Eurycanthinae</taxon>
        <taxon>Dryococelus</taxon>
    </lineage>
</organism>
<proteinExistence type="predicted"/>
<gene>
    <name evidence="1" type="ORF">PR048_004642</name>
</gene>
<keyword evidence="2" id="KW-1185">Reference proteome</keyword>
<sequence length="849" mass="94683">MLKLYTAGRNICNTRNDVPEEPLCPLVCLVAVCNNRGYCPGVYLCGCTDCSPQVPAAAMLQWCVADVRKMREVKYEDVSNEPPIQEVEKRPAIYNKTLNKYYYDNIKSHLWEDACVKVFINISGKLTTEQKQEQAITGGSVATKHLKKYYRHMRRAQDEQYDPVSNKVDISSLVLFLYSVFLSTLPEQLEFKSRRYGGGPGHSFIVIGCFLLWASSINFSGFGEEAPAALFQCVGGLKHCSKSDLPLSYSKERRAELLAQPSAVWWLRVQPRTLWHLPYASPLFPPPPQPSRVAFSRINVRPQPEQEMSQLGKFFLISQQCACAYDSMSDHEICGFRFSTFRAALLEMSSLIHVGEAPISFPAPSPNKEILHKPFILEKSAKPSITILGNGALDWGQGEKPSAILDDVTWQSFTRKFSFFAYKSAKISLKTDLHPAGEPSFIFLPGRHTHQTISPSSSHNSLASWQGAKFHTRSFQQHILIFFQDPFTWCPGRYRFLEYSFLPKEHTSCSVIQNISLHLVSWWKPISCPIIPYKILLPGILAGTNYLNTPNFHACVPTSIFDGLHHSLASQPTDGCRLGQHNITAHDLLPNLLKRNLQGSLGGRLAEQKASGLCHSFDLPVLPVDCLDCLTVSVDASVLSDTCTLNVIFSFQSVCKEVVCYSVVLTGTAWFCVTSFNTQRTASDAWLAGMQESNVAPSKIDVGTHTEGRIIQVIGPSHNGRLPARTPGEMILEVIIGNPVEMLWSELDVSALFLVQGDAYVIALMDVSQMVRKLQPSMLICALRAYLTYAPFRCHQMDVGTHARNARAYITEKGLVIQLSRFNPHLALNDAIDSSIFDSHVCCPATVET</sequence>
<comment type="caution">
    <text evidence="1">The sequence shown here is derived from an EMBL/GenBank/DDBJ whole genome shotgun (WGS) entry which is preliminary data.</text>
</comment>
<name>A0ABQ9I5Z1_9NEOP</name>
<accession>A0ABQ9I5Z1</accession>
<evidence type="ECO:0000313" key="2">
    <source>
        <dbReference type="Proteomes" id="UP001159363"/>
    </source>
</evidence>
<evidence type="ECO:0000313" key="1">
    <source>
        <dbReference type="EMBL" id="KAJ8892068.1"/>
    </source>
</evidence>
<dbReference type="EMBL" id="JARBHB010000002">
    <property type="protein sequence ID" value="KAJ8892068.1"/>
    <property type="molecule type" value="Genomic_DNA"/>
</dbReference>